<dbReference type="Proteomes" id="UP000291404">
    <property type="component" value="Unassembled WGS sequence"/>
</dbReference>
<dbReference type="EMBL" id="PITI01002386">
    <property type="protein sequence ID" value="TBT98446.1"/>
    <property type="molecule type" value="Genomic_DNA"/>
</dbReference>
<dbReference type="PANTHER" id="PTHR13232">
    <property type="entry name" value="NAD(P)H-HYDRATE EPIMERASE"/>
    <property type="match status" value="1"/>
</dbReference>
<comment type="catalytic activity">
    <reaction evidence="2">
        <text>(6R)-NADPHX = (6S)-NADPHX</text>
        <dbReference type="Rhea" id="RHEA:32227"/>
        <dbReference type="ChEBI" id="CHEBI:64076"/>
        <dbReference type="ChEBI" id="CHEBI:64077"/>
        <dbReference type="EC" id="5.1.99.6"/>
    </reaction>
</comment>
<sequence length="213" mass="24415">MVQKITQLEAKKIDSDLIEMGFSLNSLIEIAGYLAYNIISDILKKENLKNILILIGPGNNGGDGLVISKYLKIENYNVTIWCNKTIHPDLLKICTNLEIENVLDFEISNFDLIIDSIFGFSYKPPLREPYLSVINKIKNHKKIISIDVPTSYVVDKENTDCIFKPLFVICFVAPKFCCVGLNVYVVKCFVPRSICKYLNDLNYDSYRYYESLK</sequence>
<dbReference type="InterPro" id="IPR036652">
    <property type="entry name" value="YjeF_N_dom_sf"/>
</dbReference>
<dbReference type="VEuPathDB" id="MicrosporidiaDB:CWI39_0001p0110"/>
<keyword evidence="8" id="KW-0520">NAD</keyword>
<dbReference type="PROSITE" id="PS51385">
    <property type="entry name" value="YJEF_N"/>
    <property type="match status" value="1"/>
</dbReference>
<keyword evidence="12" id="KW-1185">Reference proteome</keyword>
<evidence type="ECO:0000256" key="4">
    <source>
        <dbReference type="ARBA" id="ARBA00022723"/>
    </source>
</evidence>
<dbReference type="GO" id="GO:0005739">
    <property type="term" value="C:mitochondrion"/>
    <property type="evidence" value="ECO:0007669"/>
    <property type="project" value="TreeGrafter"/>
</dbReference>
<dbReference type="GO" id="GO:0000166">
    <property type="term" value="F:nucleotide binding"/>
    <property type="evidence" value="ECO:0007669"/>
    <property type="project" value="UniProtKB-KW"/>
</dbReference>
<dbReference type="GO" id="GO:0052856">
    <property type="term" value="F:NAD(P)HX epimerase activity"/>
    <property type="evidence" value="ECO:0007669"/>
    <property type="project" value="UniProtKB-EC"/>
</dbReference>
<comment type="caution">
    <text evidence="11">The sequence shown here is derived from an EMBL/GenBank/DDBJ whole genome shotgun (WGS) entry which is preliminary data.</text>
</comment>
<dbReference type="PANTHER" id="PTHR13232:SF10">
    <property type="entry name" value="NAD(P)H-HYDRATE EPIMERASE"/>
    <property type="match status" value="1"/>
</dbReference>
<evidence type="ECO:0000256" key="8">
    <source>
        <dbReference type="ARBA" id="ARBA00023027"/>
    </source>
</evidence>
<evidence type="ECO:0000256" key="2">
    <source>
        <dbReference type="ARBA" id="ARBA00000909"/>
    </source>
</evidence>
<keyword evidence="9" id="KW-0413">Isomerase</keyword>
<keyword evidence="5" id="KW-0547">Nucleotide-binding</keyword>
<evidence type="ECO:0000313" key="11">
    <source>
        <dbReference type="EMBL" id="TBT98446.1"/>
    </source>
</evidence>
<dbReference type="NCBIfam" id="TIGR00197">
    <property type="entry name" value="yjeF_nterm"/>
    <property type="match status" value="1"/>
</dbReference>
<dbReference type="SUPFAM" id="SSF64153">
    <property type="entry name" value="YjeF N-terminal domain-like"/>
    <property type="match status" value="1"/>
</dbReference>
<name>A0A4Q9KUJ0_9MICR</name>
<organism evidence="11 12">
    <name type="scientific">Hamiltosporidium magnivora</name>
    <dbReference type="NCBI Taxonomy" id="148818"/>
    <lineage>
        <taxon>Eukaryota</taxon>
        <taxon>Fungi</taxon>
        <taxon>Fungi incertae sedis</taxon>
        <taxon>Microsporidia</taxon>
        <taxon>Dubosqiidae</taxon>
        <taxon>Hamiltosporidium</taxon>
    </lineage>
</organism>
<comment type="catalytic activity">
    <reaction evidence="1">
        <text>(6R)-NADHX = (6S)-NADHX</text>
        <dbReference type="Rhea" id="RHEA:32215"/>
        <dbReference type="ChEBI" id="CHEBI:64074"/>
        <dbReference type="ChEBI" id="CHEBI:64075"/>
        <dbReference type="EC" id="5.1.99.6"/>
    </reaction>
</comment>
<evidence type="ECO:0000313" key="12">
    <source>
        <dbReference type="Proteomes" id="UP000291404"/>
    </source>
</evidence>
<evidence type="ECO:0000256" key="5">
    <source>
        <dbReference type="ARBA" id="ARBA00022741"/>
    </source>
</evidence>
<dbReference type="EC" id="5.1.99.6" evidence="3"/>
<dbReference type="Gene3D" id="3.40.50.10260">
    <property type="entry name" value="YjeF N-terminal domain"/>
    <property type="match status" value="1"/>
</dbReference>
<feature type="domain" description="YjeF N-terminal" evidence="10">
    <location>
        <begin position="10"/>
        <end position="196"/>
    </location>
</feature>
<evidence type="ECO:0000256" key="7">
    <source>
        <dbReference type="ARBA" id="ARBA00022958"/>
    </source>
</evidence>
<evidence type="ECO:0000256" key="1">
    <source>
        <dbReference type="ARBA" id="ARBA00000013"/>
    </source>
</evidence>
<keyword evidence="6" id="KW-0521">NADP</keyword>
<protein>
    <recommendedName>
        <fullName evidence="3">NAD(P)H-hydrate epimerase</fullName>
        <ecNumber evidence="3">5.1.99.6</ecNumber>
    </recommendedName>
</protein>
<evidence type="ECO:0000259" key="10">
    <source>
        <dbReference type="PROSITE" id="PS51385"/>
    </source>
</evidence>
<evidence type="ECO:0000256" key="6">
    <source>
        <dbReference type="ARBA" id="ARBA00022857"/>
    </source>
</evidence>
<dbReference type="InterPro" id="IPR032976">
    <property type="entry name" value="YJEFN_prot_NAXE-like"/>
</dbReference>
<dbReference type="InterPro" id="IPR004443">
    <property type="entry name" value="YjeF_N_dom"/>
</dbReference>
<gene>
    <name evidence="11" type="ORF">CWI36_2386p0010</name>
</gene>
<reference evidence="11 12" key="1">
    <citation type="submission" date="2017-12" db="EMBL/GenBank/DDBJ databases">
        <authorList>
            <person name="Pombert J.-F."/>
            <person name="Haag K.L."/>
            <person name="Ebert D."/>
        </authorList>
    </citation>
    <scope>NUCLEOTIDE SEQUENCE [LARGE SCALE GENOMIC DNA]</scope>
    <source>
        <strain evidence="11">BE-OM-2</strain>
    </source>
</reference>
<dbReference type="AlphaFoldDB" id="A0A4Q9KUJ0"/>
<evidence type="ECO:0000256" key="9">
    <source>
        <dbReference type="ARBA" id="ARBA00023235"/>
    </source>
</evidence>
<evidence type="ECO:0000256" key="3">
    <source>
        <dbReference type="ARBA" id="ARBA00012228"/>
    </source>
</evidence>
<dbReference type="VEuPathDB" id="MicrosporidiaDB:CWI36_2386p0010"/>
<keyword evidence="7" id="KW-0630">Potassium</keyword>
<dbReference type="Pfam" id="PF03853">
    <property type="entry name" value="YjeF_N"/>
    <property type="match status" value="1"/>
</dbReference>
<proteinExistence type="predicted"/>
<dbReference type="GO" id="GO:0046872">
    <property type="term" value="F:metal ion binding"/>
    <property type="evidence" value="ECO:0007669"/>
    <property type="project" value="UniProtKB-KW"/>
</dbReference>
<accession>A0A4Q9KUJ0</accession>
<keyword evidence="4" id="KW-0479">Metal-binding</keyword>
<dbReference type="STRING" id="148818.A0A4Q9KUJ0"/>